<evidence type="ECO:0000259" key="1">
    <source>
        <dbReference type="Pfam" id="PF00535"/>
    </source>
</evidence>
<dbReference type="KEGG" id="uli:ETAA1_03760"/>
<evidence type="ECO:0000313" key="2">
    <source>
        <dbReference type="EMBL" id="QDU18488.1"/>
    </source>
</evidence>
<feature type="domain" description="Glycosyltransferase 2-like" evidence="1">
    <location>
        <begin position="7"/>
        <end position="132"/>
    </location>
</feature>
<dbReference type="EMBL" id="CP036273">
    <property type="protein sequence ID" value="QDU18488.1"/>
    <property type="molecule type" value="Genomic_DNA"/>
</dbReference>
<dbReference type="InterPro" id="IPR050834">
    <property type="entry name" value="Glycosyltransf_2"/>
</dbReference>
<dbReference type="Gene3D" id="3.90.550.10">
    <property type="entry name" value="Spore Coat Polysaccharide Biosynthesis Protein SpsA, Chain A"/>
    <property type="match status" value="1"/>
</dbReference>
<dbReference type="OrthoDB" id="9772170at2"/>
<keyword evidence="2" id="KW-0808">Transferase</keyword>
<dbReference type="Proteomes" id="UP000319576">
    <property type="component" value="Chromosome"/>
</dbReference>
<dbReference type="PANTHER" id="PTHR43685:SF2">
    <property type="entry name" value="GLYCOSYLTRANSFERASE 2-LIKE DOMAIN-CONTAINING PROTEIN"/>
    <property type="match status" value="1"/>
</dbReference>
<dbReference type="PANTHER" id="PTHR43685">
    <property type="entry name" value="GLYCOSYLTRANSFERASE"/>
    <property type="match status" value="1"/>
</dbReference>
<name>A0A517XLV7_9BACT</name>
<sequence>MPAPKLSVILPNYNHAAYLPRCVEAILGQSFRDLELVVIDDASTDNSRDILADYARRDPRVRFYQNPENRGVIATLNRALDLSRADYVFGAASDDYVLPGYFEKAMGLFAAKPDAGVVVGLAECLDDDDRLRVISPGVWADETCVMTPQEVAPRMTACGVPGPVVWRKAAFLEAGGYHADLRWHGDWFPLQVIAFRYGVGFIPERCSVVREVPESYSQNSKRKKTQREVLHTLLARVASAEYRDVLWGFTASGIFRQFGPELVRAAATYPDLPDELLPPLRVTTLAHASNVLREPEADVRAGLAAMLARYAGDAFRHYDQLGGVKRHDPEPVVRAAAAKARVAIRKATPALPFWKSRARRAAAKVMRTLDRFSRPLHHARLERIEHHLADLIDVQRQLLAQNDLLLRMKVREEKAAAARPADRPRAAA</sequence>
<keyword evidence="3" id="KW-1185">Reference proteome</keyword>
<organism evidence="2 3">
    <name type="scientific">Urbifossiella limnaea</name>
    <dbReference type="NCBI Taxonomy" id="2528023"/>
    <lineage>
        <taxon>Bacteria</taxon>
        <taxon>Pseudomonadati</taxon>
        <taxon>Planctomycetota</taxon>
        <taxon>Planctomycetia</taxon>
        <taxon>Gemmatales</taxon>
        <taxon>Gemmataceae</taxon>
        <taxon>Urbifossiella</taxon>
    </lineage>
</organism>
<evidence type="ECO:0000313" key="3">
    <source>
        <dbReference type="Proteomes" id="UP000319576"/>
    </source>
</evidence>
<dbReference type="RefSeq" id="WP_145233816.1">
    <property type="nucleotide sequence ID" value="NZ_CP036273.1"/>
</dbReference>
<reference evidence="2 3" key="1">
    <citation type="submission" date="2019-02" db="EMBL/GenBank/DDBJ databases">
        <title>Deep-cultivation of Planctomycetes and their phenomic and genomic characterization uncovers novel biology.</title>
        <authorList>
            <person name="Wiegand S."/>
            <person name="Jogler M."/>
            <person name="Boedeker C."/>
            <person name="Pinto D."/>
            <person name="Vollmers J."/>
            <person name="Rivas-Marin E."/>
            <person name="Kohn T."/>
            <person name="Peeters S.H."/>
            <person name="Heuer A."/>
            <person name="Rast P."/>
            <person name="Oberbeckmann S."/>
            <person name="Bunk B."/>
            <person name="Jeske O."/>
            <person name="Meyerdierks A."/>
            <person name="Storesund J.E."/>
            <person name="Kallscheuer N."/>
            <person name="Luecker S."/>
            <person name="Lage O.M."/>
            <person name="Pohl T."/>
            <person name="Merkel B.J."/>
            <person name="Hornburger P."/>
            <person name="Mueller R.-W."/>
            <person name="Bruemmer F."/>
            <person name="Labrenz M."/>
            <person name="Spormann A.M."/>
            <person name="Op den Camp H."/>
            <person name="Overmann J."/>
            <person name="Amann R."/>
            <person name="Jetten M.S.M."/>
            <person name="Mascher T."/>
            <person name="Medema M.H."/>
            <person name="Devos D.P."/>
            <person name="Kaster A.-K."/>
            <person name="Ovreas L."/>
            <person name="Rohde M."/>
            <person name="Galperin M.Y."/>
            <person name="Jogler C."/>
        </authorList>
    </citation>
    <scope>NUCLEOTIDE SEQUENCE [LARGE SCALE GENOMIC DNA]</scope>
    <source>
        <strain evidence="2 3">ETA_A1</strain>
    </source>
</reference>
<dbReference type="SUPFAM" id="SSF53448">
    <property type="entry name" value="Nucleotide-diphospho-sugar transferases"/>
    <property type="match status" value="1"/>
</dbReference>
<dbReference type="AlphaFoldDB" id="A0A517XLV7"/>
<dbReference type="GO" id="GO:0016757">
    <property type="term" value="F:glycosyltransferase activity"/>
    <property type="evidence" value="ECO:0007669"/>
    <property type="project" value="UniProtKB-KW"/>
</dbReference>
<accession>A0A517XLV7</accession>
<dbReference type="EC" id="2.4.-.-" evidence="2"/>
<dbReference type="CDD" id="cd00761">
    <property type="entry name" value="Glyco_tranf_GTA_type"/>
    <property type="match status" value="1"/>
</dbReference>
<dbReference type="InterPro" id="IPR001173">
    <property type="entry name" value="Glyco_trans_2-like"/>
</dbReference>
<proteinExistence type="predicted"/>
<gene>
    <name evidence="2" type="primary">epsJ_1</name>
    <name evidence="2" type="ORF">ETAA1_03760</name>
</gene>
<dbReference type="Pfam" id="PF00535">
    <property type="entry name" value="Glycos_transf_2"/>
    <property type="match status" value="1"/>
</dbReference>
<protein>
    <submittedName>
        <fullName evidence="2">Putative glycosyltransferase EpsJ</fullName>
        <ecNumber evidence="2">2.4.-.-</ecNumber>
    </submittedName>
</protein>
<dbReference type="InterPro" id="IPR029044">
    <property type="entry name" value="Nucleotide-diphossugar_trans"/>
</dbReference>
<keyword evidence="2" id="KW-0328">Glycosyltransferase</keyword>